<dbReference type="PANTHER" id="PTHR43477:SF1">
    <property type="entry name" value="DIHYDROANTICAPSIN 7-DEHYDROGENASE"/>
    <property type="match status" value="1"/>
</dbReference>
<dbReference type="OMA" id="GMIDAMC"/>
<protein>
    <submittedName>
        <fullName evidence="4">Uncharacterized protein</fullName>
    </submittedName>
</protein>
<accession>A0A1R3R5X7</accession>
<evidence type="ECO:0000256" key="1">
    <source>
        <dbReference type="ARBA" id="ARBA00006484"/>
    </source>
</evidence>
<dbReference type="Proteomes" id="UP000188318">
    <property type="component" value="Unassembled WGS sequence"/>
</dbReference>
<gene>
    <name evidence="4" type="ORF">ASPCADRAFT_60655</name>
</gene>
<evidence type="ECO:0000256" key="3">
    <source>
        <dbReference type="ARBA" id="ARBA00023002"/>
    </source>
</evidence>
<comment type="similarity">
    <text evidence="1">Belongs to the short-chain dehydrogenases/reductases (SDR) family.</text>
</comment>
<keyword evidence="2" id="KW-0521">NADP</keyword>
<evidence type="ECO:0000313" key="4">
    <source>
        <dbReference type="EMBL" id="OOF89879.1"/>
    </source>
</evidence>
<dbReference type="SUPFAM" id="SSF51735">
    <property type="entry name" value="NAD(P)-binding Rossmann-fold domains"/>
    <property type="match status" value="1"/>
</dbReference>
<keyword evidence="3" id="KW-0560">Oxidoreductase</keyword>
<proteinExistence type="inferred from homology"/>
<dbReference type="Gene3D" id="3.40.50.720">
    <property type="entry name" value="NAD(P)-binding Rossmann-like Domain"/>
    <property type="match status" value="1"/>
</dbReference>
<keyword evidence="5" id="KW-1185">Reference proteome</keyword>
<evidence type="ECO:0000313" key="5">
    <source>
        <dbReference type="Proteomes" id="UP000188318"/>
    </source>
</evidence>
<dbReference type="InterPro" id="IPR002347">
    <property type="entry name" value="SDR_fam"/>
</dbReference>
<name>A0A1R3R5X7_ASPC5</name>
<dbReference type="STRING" id="602072.A0A1R3R5X7"/>
<dbReference type="PANTHER" id="PTHR43477">
    <property type="entry name" value="DIHYDROANTICAPSIN 7-DEHYDROGENASE"/>
    <property type="match status" value="1"/>
</dbReference>
<reference evidence="5" key="1">
    <citation type="journal article" date="2017" name="Genome Biol.">
        <title>Comparative genomics reveals high biological diversity and specific adaptations in the industrially and medically important fungal genus Aspergillus.</title>
        <authorList>
            <person name="de Vries R.P."/>
            <person name="Riley R."/>
            <person name="Wiebenga A."/>
            <person name="Aguilar-Osorio G."/>
            <person name="Amillis S."/>
            <person name="Uchima C.A."/>
            <person name="Anderluh G."/>
            <person name="Asadollahi M."/>
            <person name="Askin M."/>
            <person name="Barry K."/>
            <person name="Battaglia E."/>
            <person name="Bayram O."/>
            <person name="Benocci T."/>
            <person name="Braus-Stromeyer S.A."/>
            <person name="Caldana C."/>
            <person name="Canovas D."/>
            <person name="Cerqueira G.C."/>
            <person name="Chen F."/>
            <person name="Chen W."/>
            <person name="Choi C."/>
            <person name="Clum A."/>
            <person name="Dos Santos R.A."/>
            <person name="Damasio A.R."/>
            <person name="Diallinas G."/>
            <person name="Emri T."/>
            <person name="Fekete E."/>
            <person name="Flipphi M."/>
            <person name="Freyberg S."/>
            <person name="Gallo A."/>
            <person name="Gournas C."/>
            <person name="Habgood R."/>
            <person name="Hainaut M."/>
            <person name="Harispe M.L."/>
            <person name="Henrissat B."/>
            <person name="Hilden K.S."/>
            <person name="Hope R."/>
            <person name="Hossain A."/>
            <person name="Karabika E."/>
            <person name="Karaffa L."/>
            <person name="Karanyi Z."/>
            <person name="Krasevec N."/>
            <person name="Kuo A."/>
            <person name="Kusch H."/>
            <person name="LaButti K."/>
            <person name="Lagendijk E.L."/>
            <person name="Lapidus A."/>
            <person name="Levasseur A."/>
            <person name="Lindquist E."/>
            <person name="Lipzen A."/>
            <person name="Logrieco A.F."/>
            <person name="MacCabe A."/>
            <person name="Maekelae M.R."/>
            <person name="Malavazi I."/>
            <person name="Melin P."/>
            <person name="Meyer V."/>
            <person name="Mielnichuk N."/>
            <person name="Miskei M."/>
            <person name="Molnar A.P."/>
            <person name="Mule G."/>
            <person name="Ngan C.Y."/>
            <person name="Orejas M."/>
            <person name="Orosz E."/>
            <person name="Ouedraogo J.P."/>
            <person name="Overkamp K.M."/>
            <person name="Park H.-S."/>
            <person name="Perrone G."/>
            <person name="Piumi F."/>
            <person name="Punt P.J."/>
            <person name="Ram A.F."/>
            <person name="Ramon A."/>
            <person name="Rauscher S."/>
            <person name="Record E."/>
            <person name="Riano-Pachon D.M."/>
            <person name="Robert V."/>
            <person name="Roehrig J."/>
            <person name="Ruller R."/>
            <person name="Salamov A."/>
            <person name="Salih N.S."/>
            <person name="Samson R.A."/>
            <person name="Sandor E."/>
            <person name="Sanguinetti M."/>
            <person name="Schuetze T."/>
            <person name="Sepcic K."/>
            <person name="Shelest E."/>
            <person name="Sherlock G."/>
            <person name="Sophianopoulou V."/>
            <person name="Squina F.M."/>
            <person name="Sun H."/>
            <person name="Susca A."/>
            <person name="Todd R.B."/>
            <person name="Tsang A."/>
            <person name="Unkles S.E."/>
            <person name="van de Wiele N."/>
            <person name="van Rossen-Uffink D."/>
            <person name="Oliveira J.V."/>
            <person name="Vesth T.C."/>
            <person name="Visser J."/>
            <person name="Yu J.-H."/>
            <person name="Zhou M."/>
            <person name="Andersen M.R."/>
            <person name="Archer D.B."/>
            <person name="Baker S.E."/>
            <person name="Benoit I."/>
            <person name="Brakhage A.A."/>
            <person name="Braus G.H."/>
            <person name="Fischer R."/>
            <person name="Frisvad J.C."/>
            <person name="Goldman G.H."/>
            <person name="Houbraken J."/>
            <person name="Oakley B."/>
            <person name="Pocsi I."/>
            <person name="Scazzocchio C."/>
            <person name="Seiboth B."/>
            <person name="vanKuyk P.A."/>
            <person name="Wortman J."/>
            <person name="Dyer P.S."/>
            <person name="Grigoriev I.V."/>
        </authorList>
    </citation>
    <scope>NUCLEOTIDE SEQUENCE [LARGE SCALE GENOMIC DNA]</scope>
    <source>
        <strain evidence="5">ITEM 5010</strain>
    </source>
</reference>
<dbReference type="GO" id="GO:0016491">
    <property type="term" value="F:oxidoreductase activity"/>
    <property type="evidence" value="ECO:0007669"/>
    <property type="project" value="UniProtKB-KW"/>
</dbReference>
<dbReference type="OrthoDB" id="5840532at2759"/>
<dbReference type="PRINTS" id="PR00081">
    <property type="entry name" value="GDHRDH"/>
</dbReference>
<dbReference type="InterPro" id="IPR036291">
    <property type="entry name" value="NAD(P)-bd_dom_sf"/>
</dbReference>
<evidence type="ECO:0000256" key="2">
    <source>
        <dbReference type="ARBA" id="ARBA00022857"/>
    </source>
</evidence>
<organism evidence="4 5">
    <name type="scientific">Aspergillus carbonarius (strain ITEM 5010)</name>
    <dbReference type="NCBI Taxonomy" id="602072"/>
    <lineage>
        <taxon>Eukaryota</taxon>
        <taxon>Fungi</taxon>
        <taxon>Dikarya</taxon>
        <taxon>Ascomycota</taxon>
        <taxon>Pezizomycotina</taxon>
        <taxon>Eurotiomycetes</taxon>
        <taxon>Eurotiomycetidae</taxon>
        <taxon>Eurotiales</taxon>
        <taxon>Aspergillaceae</taxon>
        <taxon>Aspergillus</taxon>
        <taxon>Aspergillus subgen. Circumdati</taxon>
    </lineage>
</organism>
<dbReference type="Pfam" id="PF13561">
    <property type="entry name" value="adh_short_C2"/>
    <property type="match status" value="1"/>
</dbReference>
<dbReference type="AlphaFoldDB" id="A0A1R3R5X7"/>
<dbReference type="VEuPathDB" id="FungiDB:ASPCADRAFT_60655"/>
<dbReference type="InterPro" id="IPR051122">
    <property type="entry name" value="SDR_DHRS6-like"/>
</dbReference>
<dbReference type="CDD" id="cd05233">
    <property type="entry name" value="SDR_c"/>
    <property type="match status" value="1"/>
</dbReference>
<dbReference type="EMBL" id="KV907667">
    <property type="protein sequence ID" value="OOF89879.1"/>
    <property type="molecule type" value="Genomic_DNA"/>
</dbReference>
<sequence>MVTWIGIDHSAEGIRCNAVCPTWVRTPLLDVEFERNPEIREQMERVVPIERPAECEEVADTITFLLSPAASYINATSVVVDAAVTATLRMY</sequence>